<dbReference type="Gene3D" id="1.25.40.10">
    <property type="entry name" value="Tetratricopeptide repeat domain"/>
    <property type="match status" value="3"/>
</dbReference>
<feature type="compositionally biased region" description="Basic and acidic residues" evidence="1">
    <location>
        <begin position="1090"/>
        <end position="1105"/>
    </location>
</feature>
<organism evidence="2 3">
    <name type="scientific">Roseburia yibonii</name>
    <dbReference type="NCBI Taxonomy" id="2763063"/>
    <lineage>
        <taxon>Bacteria</taxon>
        <taxon>Bacillati</taxon>
        <taxon>Bacillota</taxon>
        <taxon>Clostridia</taxon>
        <taxon>Lachnospirales</taxon>
        <taxon>Lachnospiraceae</taxon>
        <taxon>Roseburia</taxon>
    </lineage>
</organism>
<dbReference type="SUPFAM" id="SSF48452">
    <property type="entry name" value="TPR-like"/>
    <property type="match status" value="1"/>
</dbReference>
<dbReference type="InterPro" id="IPR006597">
    <property type="entry name" value="Sel1-like"/>
</dbReference>
<keyword evidence="3" id="KW-1185">Reference proteome</keyword>
<accession>A0ABR7IDB4</accession>
<proteinExistence type="predicted"/>
<dbReference type="EMBL" id="JACOQH010000013">
    <property type="protein sequence ID" value="MBC5754937.1"/>
    <property type="molecule type" value="Genomic_DNA"/>
</dbReference>
<evidence type="ECO:0000313" key="3">
    <source>
        <dbReference type="Proteomes" id="UP000621540"/>
    </source>
</evidence>
<feature type="region of interest" description="Disordered" evidence="1">
    <location>
        <begin position="1083"/>
        <end position="1105"/>
    </location>
</feature>
<gene>
    <name evidence="2" type="ORF">H8Z76_13185</name>
</gene>
<name>A0ABR7IDB4_9FIRM</name>
<dbReference type="InterPro" id="IPR050767">
    <property type="entry name" value="Sel1_AlgK"/>
</dbReference>
<sequence length="1105" mass="127134">MPYSPLISKIRVHNPNRKGSAVANRNYAHYIATRAGVSLENVDSIDDALSNEKILEMNLDENIVHQEASDEGYVRYMARRPRSHGLFGNIDTTDLDKVVKNVNELSKQGRIIYRGIISLSERDGEELGFRNVNAWNNYLKRVMPDIAQKLGVSPTDHTWIAAFHAEESHPHVHYELWDNKDKVRSPYIHTNVQKDIRHMLSQEMFDDAYERSVRQVFQEQLSELKENRNRERSEILDQAKSLINEVGYVPGVEYERLPDKIQSEDLKKIAQETSKLINMLPKSGRLTYKFLPPEAKEQLTKLSNLIISRTDMQREISSYLNTIKEMHGYYGETQTEIKNAQLQGKADIEKRIKNALLREIANSIKITAEKEPNFEVKENADVDIELHINDVIPIINQDYYIEWNDSYKNAMNNLYGENPDLEKGFDILEQEAIKRNAIAIEKIGTLIEKQIGNNIDVREADEFFVEARKAYQDVYAQTDNDYIKTYAAYKMGKMFDRGLGGEQDYKTAEKWYKIAGKNTYAQYSLAKIYLDNKLQSSSEAEIQKNKEQAFILMKKSAERKNAFAYYELGNMYAHGIGTNIDQDASDSAYKQAYSLFCEMTRKATDDSILYRVGKMTLDGIGTTKSVEKAIDWFKKAADLGNENAQYSLAKIYLEEKDFEKVNSAIKMLEKLAENNNMMAEYTLGSIYADYESQYYDLEKAIGYLEKSAEQDNQFAEYKLGVIYADPEGQHYDLEKAISYLEQSVKQDNQFAEYKLGVIYADPEGQYYDLEKAISYLEQSAKQDNQFAEYKLGVIYADPEGQYYDLEKAISYLEQSAKQDNQFAEYKLGVIYADPEGQYYDLEKAISYLEQSAKQDNQFAEYKLGVIYADPERQHYDLEKAISYLEQSAKQDNQFAEYKLGVIYADPEGQHYDLEKAIRYFGQSAIQDNQSARYALGVIYADSEKPYYNLDVAITYFKKAAEQGNEYAQYKLGSIYTNPENKQYDIKKGIAYLEQAANKGNAYAQCKLGMIYYYGQGVDQNKEIGRKWLEKAAEQNNQMAKHVLDDTSLDMGMGISYALVKAALSSVESMNQQGQYQNRVAAQSITKNKSKTQEQVKARDFMPERL</sequence>
<dbReference type="Pfam" id="PF08238">
    <property type="entry name" value="Sel1"/>
    <property type="match status" value="15"/>
</dbReference>
<dbReference type="NCBIfam" id="NF041499">
    <property type="entry name" value="MobP3"/>
    <property type="match status" value="1"/>
</dbReference>
<dbReference type="InterPro" id="IPR048102">
    <property type="entry name" value="MobP3"/>
</dbReference>
<dbReference type="SUPFAM" id="SSF81901">
    <property type="entry name" value="HCP-like"/>
    <property type="match status" value="4"/>
</dbReference>
<dbReference type="PANTHER" id="PTHR11102:SF160">
    <property type="entry name" value="ERAD-ASSOCIATED E3 UBIQUITIN-PROTEIN LIGASE COMPONENT HRD3"/>
    <property type="match status" value="1"/>
</dbReference>
<comment type="caution">
    <text evidence="2">The sequence shown here is derived from an EMBL/GenBank/DDBJ whole genome shotgun (WGS) entry which is preliminary data.</text>
</comment>
<evidence type="ECO:0000313" key="2">
    <source>
        <dbReference type="EMBL" id="MBC5754937.1"/>
    </source>
</evidence>
<dbReference type="PANTHER" id="PTHR11102">
    <property type="entry name" value="SEL-1-LIKE PROTEIN"/>
    <property type="match status" value="1"/>
</dbReference>
<dbReference type="InterPro" id="IPR011990">
    <property type="entry name" value="TPR-like_helical_dom_sf"/>
</dbReference>
<evidence type="ECO:0000256" key="1">
    <source>
        <dbReference type="SAM" id="MobiDB-lite"/>
    </source>
</evidence>
<dbReference type="RefSeq" id="WP_186982804.1">
    <property type="nucleotide sequence ID" value="NZ_JACOQH010000013.1"/>
</dbReference>
<reference evidence="2 3" key="1">
    <citation type="submission" date="2020-08" db="EMBL/GenBank/DDBJ databases">
        <title>Genome public.</title>
        <authorList>
            <person name="Liu C."/>
            <person name="Sun Q."/>
        </authorList>
    </citation>
    <scope>NUCLEOTIDE SEQUENCE [LARGE SCALE GENOMIC DNA]</scope>
    <source>
        <strain evidence="2 3">BX0805</strain>
    </source>
</reference>
<dbReference type="SMART" id="SM00671">
    <property type="entry name" value="SEL1"/>
    <property type="match status" value="15"/>
</dbReference>
<dbReference type="Proteomes" id="UP000621540">
    <property type="component" value="Unassembled WGS sequence"/>
</dbReference>
<protein>
    <submittedName>
        <fullName evidence="2">SEL1-like repeat protein</fullName>
    </submittedName>
</protein>